<dbReference type="Proteomes" id="UP001164250">
    <property type="component" value="Chromosome 12"/>
</dbReference>
<evidence type="ECO:0000313" key="2">
    <source>
        <dbReference type="Proteomes" id="UP001164250"/>
    </source>
</evidence>
<sequence length="103" mass="11618">MMVGQVNGMNLSGQRAQSMLVQGDKQNGGMQKGFCILTLLQLMSIFLFGMKILAWNTSMGRNMMHFEFIFRFTEEKPGRCSDPHVPPCAAYVFSLSHVHFVLV</sequence>
<comment type="caution">
    <text evidence="1">The sequence shown here is derived from an EMBL/GenBank/DDBJ whole genome shotgun (WGS) entry which is preliminary data.</text>
</comment>
<evidence type="ECO:0000313" key="1">
    <source>
        <dbReference type="EMBL" id="KAJ0081442.1"/>
    </source>
</evidence>
<gene>
    <name evidence="1" type="ORF">Patl1_12317</name>
</gene>
<proteinExistence type="predicted"/>
<protein>
    <submittedName>
        <fullName evidence="1">Uncharacterized protein</fullName>
    </submittedName>
</protein>
<organism evidence="1 2">
    <name type="scientific">Pistacia atlantica</name>
    <dbReference type="NCBI Taxonomy" id="434234"/>
    <lineage>
        <taxon>Eukaryota</taxon>
        <taxon>Viridiplantae</taxon>
        <taxon>Streptophyta</taxon>
        <taxon>Embryophyta</taxon>
        <taxon>Tracheophyta</taxon>
        <taxon>Spermatophyta</taxon>
        <taxon>Magnoliopsida</taxon>
        <taxon>eudicotyledons</taxon>
        <taxon>Gunneridae</taxon>
        <taxon>Pentapetalae</taxon>
        <taxon>rosids</taxon>
        <taxon>malvids</taxon>
        <taxon>Sapindales</taxon>
        <taxon>Anacardiaceae</taxon>
        <taxon>Pistacia</taxon>
    </lineage>
</organism>
<dbReference type="EMBL" id="CM047908">
    <property type="protein sequence ID" value="KAJ0081442.1"/>
    <property type="molecule type" value="Genomic_DNA"/>
</dbReference>
<accession>A0ACC1A587</accession>
<name>A0ACC1A587_9ROSI</name>
<keyword evidence="2" id="KW-1185">Reference proteome</keyword>
<reference evidence="2" key="1">
    <citation type="journal article" date="2023" name="G3 (Bethesda)">
        <title>Genome assembly and association tests identify interacting loci associated with vigor, precocity, and sex in interspecific pistachio rootstocks.</title>
        <authorList>
            <person name="Palmer W."/>
            <person name="Jacygrad E."/>
            <person name="Sagayaradj S."/>
            <person name="Cavanaugh K."/>
            <person name="Han R."/>
            <person name="Bertier L."/>
            <person name="Beede B."/>
            <person name="Kafkas S."/>
            <person name="Golino D."/>
            <person name="Preece J."/>
            <person name="Michelmore R."/>
        </authorList>
    </citation>
    <scope>NUCLEOTIDE SEQUENCE [LARGE SCALE GENOMIC DNA]</scope>
</reference>